<dbReference type="InterPro" id="IPR007235">
    <property type="entry name" value="Glyco_trans_28_C"/>
</dbReference>
<evidence type="ECO:0000256" key="6">
    <source>
        <dbReference type="ARBA" id="ARBA00022984"/>
    </source>
</evidence>
<dbReference type="GO" id="GO:0071555">
    <property type="term" value="P:cell wall organization"/>
    <property type="evidence" value="ECO:0007669"/>
    <property type="project" value="UniProtKB-KW"/>
</dbReference>
<dbReference type="OrthoDB" id="9808936at2"/>
<comment type="catalytic activity">
    <reaction evidence="10">
        <text>di-trans,octa-cis-undecaprenyl diphospho-N-acetyl-alpha-D-muramoyl-L-alanyl-D-glutamyl-meso-2,6-diaminopimeloyl-D-alanyl-D-alanine + UDP-N-acetyl-alpha-D-glucosamine = di-trans,octa-cis-undecaprenyl diphospho-[N-acetyl-alpha-D-glucosaminyl-(1-&gt;4)]-N-acetyl-alpha-D-muramoyl-L-alanyl-D-glutamyl-meso-2,6-diaminopimeloyl-D-alanyl-D-alanine + UDP + H(+)</text>
        <dbReference type="Rhea" id="RHEA:31227"/>
        <dbReference type="ChEBI" id="CHEBI:15378"/>
        <dbReference type="ChEBI" id="CHEBI:57705"/>
        <dbReference type="ChEBI" id="CHEBI:58223"/>
        <dbReference type="ChEBI" id="CHEBI:61387"/>
        <dbReference type="ChEBI" id="CHEBI:61388"/>
        <dbReference type="EC" id="2.4.1.227"/>
    </reaction>
</comment>
<dbReference type="Gene3D" id="3.40.50.2000">
    <property type="entry name" value="Glycogen Phosphorylase B"/>
    <property type="match status" value="2"/>
</dbReference>
<comment type="subcellular location">
    <subcellularLocation>
        <location evidence="10">Cell membrane</location>
        <topology evidence="10">Peripheral membrane protein</topology>
        <orientation evidence="10">Cytoplasmic side</orientation>
    </subcellularLocation>
</comment>
<dbReference type="PANTHER" id="PTHR21015:SF22">
    <property type="entry name" value="GLYCOSYLTRANSFERASE"/>
    <property type="match status" value="1"/>
</dbReference>
<proteinExistence type="inferred from homology"/>
<keyword evidence="9 10" id="KW-0961">Cell wall biogenesis/degradation</keyword>
<evidence type="ECO:0000256" key="10">
    <source>
        <dbReference type="HAMAP-Rule" id="MF_00033"/>
    </source>
</evidence>
<evidence type="ECO:0000256" key="8">
    <source>
        <dbReference type="ARBA" id="ARBA00023306"/>
    </source>
</evidence>
<accession>A0A1M7SLL9</accession>
<keyword evidence="14" id="KW-1185">Reference proteome</keyword>
<sequence length="370" mass="39323">MNNPQSKSIILTSGGTGGHIFPALAVAEELKKSNPDIRIVFVGGLYGPEANLVSKAGFEFIGLPVKGVLGRGLSGVKALFALFFQSLAFKKELKKINPSVIAGFGGYASIPSLLAGVFSGVPVIIHEQNSVPGLSNRLMSRLAKRVCLSLPQAKVYFNEKKCVVTGNPVRSDISGLFHIDRSNPQRRLLVLGGSQGARAINLALVKALPDLIATEVKIVHQAGASGLEETKQACLKLGLPLSELEESGKYHLTAFIDNMGSYYENSDLVLSRAGATSIAELCAAALPSVLVPFPFATHDHQTANAKALSDNNAAILLTQKELEANDFDLAKFVCVLLNNPARLAVMSDSVRLCAKPDAARILVDELLKLA</sequence>
<evidence type="ECO:0000313" key="13">
    <source>
        <dbReference type="EMBL" id="SHN59371.1"/>
    </source>
</evidence>
<dbReference type="HAMAP" id="MF_00033">
    <property type="entry name" value="MurG"/>
    <property type="match status" value="1"/>
</dbReference>
<gene>
    <name evidence="10" type="primary">murG</name>
    <name evidence="13" type="ORF">SAMN02745728_01001</name>
</gene>
<evidence type="ECO:0000259" key="11">
    <source>
        <dbReference type="Pfam" id="PF03033"/>
    </source>
</evidence>
<dbReference type="NCBIfam" id="TIGR01133">
    <property type="entry name" value="murG"/>
    <property type="match status" value="1"/>
</dbReference>
<dbReference type="EC" id="2.4.1.227" evidence="10"/>
<dbReference type="RefSeq" id="WP_072696701.1">
    <property type="nucleotide sequence ID" value="NZ_FRDI01000004.1"/>
</dbReference>
<dbReference type="Pfam" id="PF04101">
    <property type="entry name" value="Glyco_tran_28_C"/>
    <property type="match status" value="1"/>
</dbReference>
<dbReference type="InterPro" id="IPR004276">
    <property type="entry name" value="GlycoTrans_28_N"/>
</dbReference>
<keyword evidence="1 10" id="KW-1003">Cell membrane</keyword>
<evidence type="ECO:0000259" key="12">
    <source>
        <dbReference type="Pfam" id="PF04101"/>
    </source>
</evidence>
<dbReference type="GO" id="GO:0050511">
    <property type="term" value="F:undecaprenyldiphospho-muramoylpentapeptide beta-N-acetylglucosaminyltransferase activity"/>
    <property type="evidence" value="ECO:0007669"/>
    <property type="project" value="UniProtKB-UniRule"/>
</dbReference>
<evidence type="ECO:0000256" key="7">
    <source>
        <dbReference type="ARBA" id="ARBA00023136"/>
    </source>
</evidence>
<keyword evidence="5 10" id="KW-0133">Cell shape</keyword>
<comment type="pathway">
    <text evidence="10">Cell wall biogenesis; peptidoglycan biosynthesis.</text>
</comment>
<dbReference type="CDD" id="cd03785">
    <property type="entry name" value="GT28_MurG"/>
    <property type="match status" value="1"/>
</dbReference>
<keyword evidence="8 10" id="KW-0131">Cell cycle</keyword>
<comment type="function">
    <text evidence="10">Cell wall formation. Catalyzes the transfer of a GlcNAc subunit on undecaprenyl-pyrophosphoryl-MurNAc-pentapeptide (lipid intermediate I) to form undecaprenyl-pyrophosphoryl-MurNAc-(pentapeptide)GlcNAc (lipid intermediate II).</text>
</comment>
<dbReference type="GO" id="GO:0005886">
    <property type="term" value="C:plasma membrane"/>
    <property type="evidence" value="ECO:0007669"/>
    <property type="project" value="UniProtKB-SubCell"/>
</dbReference>
<dbReference type="GO" id="GO:0005975">
    <property type="term" value="P:carbohydrate metabolic process"/>
    <property type="evidence" value="ECO:0007669"/>
    <property type="project" value="InterPro"/>
</dbReference>
<dbReference type="GO" id="GO:0009252">
    <property type="term" value="P:peptidoglycan biosynthetic process"/>
    <property type="evidence" value="ECO:0007669"/>
    <property type="project" value="UniProtKB-UniRule"/>
</dbReference>
<feature type="binding site" evidence="10">
    <location>
        <position position="170"/>
    </location>
    <ligand>
        <name>UDP-N-acetyl-alpha-D-glucosamine</name>
        <dbReference type="ChEBI" id="CHEBI:57705"/>
    </ligand>
</feature>
<dbReference type="SUPFAM" id="SSF53756">
    <property type="entry name" value="UDP-Glycosyltransferase/glycogen phosphorylase"/>
    <property type="match status" value="1"/>
</dbReference>
<keyword evidence="6 10" id="KW-0573">Peptidoglycan synthesis</keyword>
<evidence type="ECO:0000256" key="5">
    <source>
        <dbReference type="ARBA" id="ARBA00022960"/>
    </source>
</evidence>
<evidence type="ECO:0000256" key="2">
    <source>
        <dbReference type="ARBA" id="ARBA00022618"/>
    </source>
</evidence>
<protein>
    <recommendedName>
        <fullName evidence="10">UDP-N-acetylglucosamine--N-acetylmuramyl-(pentapeptide) pyrophosphoryl-undecaprenol N-acetylglucosamine transferase</fullName>
        <ecNumber evidence="10">2.4.1.227</ecNumber>
    </recommendedName>
    <alternativeName>
        <fullName evidence="10">Undecaprenyl-PP-MurNAc-pentapeptide-UDPGlcNAc GlcNAc transferase</fullName>
    </alternativeName>
</protein>
<keyword evidence="2 10" id="KW-0132">Cell division</keyword>
<comment type="caution">
    <text evidence="10">Lacks conserved residue(s) required for the propagation of feature annotation.</text>
</comment>
<dbReference type="PANTHER" id="PTHR21015">
    <property type="entry name" value="UDP-N-ACETYLGLUCOSAMINE--N-ACETYLMURAMYL-(PENTAPEPTIDE) PYROPHOSPHORYL-UNDECAPRENOL N-ACETYLGLUCOSAMINE TRANSFERASE 1"/>
    <property type="match status" value="1"/>
</dbReference>
<name>A0A1M7SLL9_9BACT</name>
<dbReference type="AlphaFoldDB" id="A0A1M7SLL9"/>
<evidence type="ECO:0000256" key="9">
    <source>
        <dbReference type="ARBA" id="ARBA00023316"/>
    </source>
</evidence>
<evidence type="ECO:0000313" key="14">
    <source>
        <dbReference type="Proteomes" id="UP000186469"/>
    </source>
</evidence>
<keyword evidence="3 10" id="KW-0328">Glycosyltransferase</keyword>
<evidence type="ECO:0000256" key="4">
    <source>
        <dbReference type="ARBA" id="ARBA00022679"/>
    </source>
</evidence>
<dbReference type="GO" id="GO:0051991">
    <property type="term" value="F:UDP-N-acetyl-D-glucosamine:N-acetylmuramoyl-L-alanyl-D-glutamyl-meso-2,6-diaminopimelyl-D-alanyl-D-alanine-diphosphoundecaprenol 4-beta-N-acetylglucosaminlytransferase activity"/>
    <property type="evidence" value="ECO:0007669"/>
    <property type="project" value="RHEA"/>
</dbReference>
<feature type="binding site" evidence="10">
    <location>
        <position position="129"/>
    </location>
    <ligand>
        <name>UDP-N-acetyl-alpha-D-glucosamine</name>
        <dbReference type="ChEBI" id="CHEBI:57705"/>
    </ligand>
</feature>
<keyword evidence="7 10" id="KW-0472">Membrane</keyword>
<keyword evidence="4 10" id="KW-0808">Transferase</keyword>
<dbReference type="GO" id="GO:0051301">
    <property type="term" value="P:cell division"/>
    <property type="evidence" value="ECO:0007669"/>
    <property type="project" value="UniProtKB-KW"/>
</dbReference>
<feature type="binding site" evidence="10">
    <location>
        <position position="256"/>
    </location>
    <ligand>
        <name>UDP-N-acetyl-alpha-D-glucosamine</name>
        <dbReference type="ChEBI" id="CHEBI:57705"/>
    </ligand>
</feature>
<evidence type="ECO:0000256" key="1">
    <source>
        <dbReference type="ARBA" id="ARBA00022475"/>
    </source>
</evidence>
<evidence type="ECO:0000256" key="3">
    <source>
        <dbReference type="ARBA" id="ARBA00022676"/>
    </source>
</evidence>
<feature type="binding site" evidence="10">
    <location>
        <position position="301"/>
    </location>
    <ligand>
        <name>UDP-N-acetyl-alpha-D-glucosamine</name>
        <dbReference type="ChEBI" id="CHEBI:57705"/>
    </ligand>
</feature>
<feature type="binding site" evidence="10">
    <location>
        <begin position="16"/>
        <end position="18"/>
    </location>
    <ligand>
        <name>UDP-N-acetyl-alpha-D-glucosamine</name>
        <dbReference type="ChEBI" id="CHEBI:57705"/>
    </ligand>
</feature>
<reference evidence="13 14" key="1">
    <citation type="submission" date="2016-12" db="EMBL/GenBank/DDBJ databases">
        <authorList>
            <person name="Song W.-J."/>
            <person name="Kurnit D.M."/>
        </authorList>
    </citation>
    <scope>NUCLEOTIDE SEQUENCE [LARGE SCALE GENOMIC DNA]</scope>
    <source>
        <strain evidence="13 14">DSM 11393</strain>
    </source>
</reference>
<dbReference type="InterPro" id="IPR006009">
    <property type="entry name" value="GlcNAc_MurG"/>
</dbReference>
<dbReference type="Proteomes" id="UP000186469">
    <property type="component" value="Unassembled WGS sequence"/>
</dbReference>
<feature type="binding site" evidence="10">
    <location>
        <position position="194"/>
    </location>
    <ligand>
        <name>UDP-N-acetyl-alpha-D-glucosamine</name>
        <dbReference type="ChEBI" id="CHEBI:57705"/>
    </ligand>
</feature>
<comment type="similarity">
    <text evidence="10">Belongs to the glycosyltransferase 28 family. MurG subfamily.</text>
</comment>
<dbReference type="GO" id="GO:0008360">
    <property type="term" value="P:regulation of cell shape"/>
    <property type="evidence" value="ECO:0007669"/>
    <property type="project" value="UniProtKB-KW"/>
</dbReference>
<dbReference type="EMBL" id="FRDI01000004">
    <property type="protein sequence ID" value="SHN59371.1"/>
    <property type="molecule type" value="Genomic_DNA"/>
</dbReference>
<organism evidence="13 14">
    <name type="scientific">Desulfovibrio litoralis DSM 11393</name>
    <dbReference type="NCBI Taxonomy" id="1121455"/>
    <lineage>
        <taxon>Bacteria</taxon>
        <taxon>Pseudomonadati</taxon>
        <taxon>Thermodesulfobacteriota</taxon>
        <taxon>Desulfovibrionia</taxon>
        <taxon>Desulfovibrionales</taxon>
        <taxon>Desulfovibrionaceae</taxon>
        <taxon>Desulfovibrio</taxon>
    </lineage>
</organism>
<feature type="domain" description="Glycosyl transferase family 28 C-terminal" evidence="12">
    <location>
        <begin position="188"/>
        <end position="358"/>
    </location>
</feature>
<dbReference type="Pfam" id="PF03033">
    <property type="entry name" value="Glyco_transf_28"/>
    <property type="match status" value="1"/>
</dbReference>
<feature type="domain" description="Glycosyltransferase family 28 N-terminal" evidence="11">
    <location>
        <begin position="9"/>
        <end position="146"/>
    </location>
</feature>
<dbReference type="STRING" id="1121455.SAMN02745728_01001"/>
<dbReference type="UniPathway" id="UPA00219"/>